<gene>
    <name evidence="3" type="ORF">GCM10008023_00970</name>
</gene>
<reference evidence="4" key="1">
    <citation type="journal article" date="2019" name="Int. J. Syst. Evol. Microbiol.">
        <title>The Global Catalogue of Microorganisms (GCM) 10K type strain sequencing project: providing services to taxonomists for standard genome sequencing and annotation.</title>
        <authorList>
            <consortium name="The Broad Institute Genomics Platform"/>
            <consortium name="The Broad Institute Genome Sequencing Center for Infectious Disease"/>
            <person name="Wu L."/>
            <person name="Ma J."/>
        </authorList>
    </citation>
    <scope>NUCLEOTIDE SEQUENCE [LARGE SCALE GENOMIC DNA]</scope>
    <source>
        <strain evidence="4">CGMCC 1.8957</strain>
    </source>
</reference>
<name>A0ABQ3L720_9SPHN</name>
<organism evidence="3 4">
    <name type="scientific">Sphingomonas glacialis</name>
    <dbReference type="NCBI Taxonomy" id="658225"/>
    <lineage>
        <taxon>Bacteria</taxon>
        <taxon>Pseudomonadati</taxon>
        <taxon>Pseudomonadota</taxon>
        <taxon>Alphaproteobacteria</taxon>
        <taxon>Sphingomonadales</taxon>
        <taxon>Sphingomonadaceae</taxon>
        <taxon>Sphingomonas</taxon>
    </lineage>
</organism>
<dbReference type="Pfam" id="PF00515">
    <property type="entry name" value="TPR_1"/>
    <property type="match status" value="1"/>
</dbReference>
<dbReference type="EMBL" id="BNAQ01000001">
    <property type="protein sequence ID" value="GHH07159.1"/>
    <property type="molecule type" value="Genomic_DNA"/>
</dbReference>
<feature type="chain" id="PRO_5047479021" description="Tetratricopeptide repeat protein" evidence="2">
    <location>
        <begin position="22"/>
        <end position="230"/>
    </location>
</feature>
<dbReference type="Gene3D" id="1.25.40.10">
    <property type="entry name" value="Tetratricopeptide repeat domain"/>
    <property type="match status" value="1"/>
</dbReference>
<comment type="caution">
    <text evidence="3">The sequence shown here is derived from an EMBL/GenBank/DDBJ whole genome shotgun (WGS) entry which is preliminary data.</text>
</comment>
<proteinExistence type="predicted"/>
<dbReference type="Pfam" id="PF13181">
    <property type="entry name" value="TPR_8"/>
    <property type="match status" value="1"/>
</dbReference>
<evidence type="ECO:0008006" key="5">
    <source>
        <dbReference type="Google" id="ProtNLM"/>
    </source>
</evidence>
<accession>A0ABQ3L720</accession>
<feature type="signal peptide" evidence="2">
    <location>
        <begin position="1"/>
        <end position="21"/>
    </location>
</feature>
<dbReference type="RefSeq" id="WP_189674670.1">
    <property type="nucleotide sequence ID" value="NZ_BNAQ01000001.1"/>
</dbReference>
<protein>
    <recommendedName>
        <fullName evidence="5">Tetratricopeptide repeat protein</fullName>
    </recommendedName>
</protein>
<dbReference type="InterPro" id="IPR011990">
    <property type="entry name" value="TPR-like_helical_dom_sf"/>
</dbReference>
<dbReference type="PROSITE" id="PS50005">
    <property type="entry name" value="TPR"/>
    <property type="match status" value="1"/>
</dbReference>
<evidence type="ECO:0000313" key="3">
    <source>
        <dbReference type="EMBL" id="GHH07159.1"/>
    </source>
</evidence>
<feature type="repeat" description="TPR" evidence="1">
    <location>
        <begin position="179"/>
        <end position="212"/>
    </location>
</feature>
<evidence type="ECO:0000256" key="2">
    <source>
        <dbReference type="SAM" id="SignalP"/>
    </source>
</evidence>
<dbReference type="InterPro" id="IPR019734">
    <property type="entry name" value="TPR_rpt"/>
</dbReference>
<dbReference type="Proteomes" id="UP000652430">
    <property type="component" value="Unassembled WGS sequence"/>
</dbReference>
<evidence type="ECO:0000313" key="4">
    <source>
        <dbReference type="Proteomes" id="UP000652430"/>
    </source>
</evidence>
<keyword evidence="2" id="KW-0732">Signal</keyword>
<evidence type="ECO:0000256" key="1">
    <source>
        <dbReference type="PROSITE-ProRule" id="PRU00339"/>
    </source>
</evidence>
<keyword evidence="1" id="KW-0802">TPR repeat</keyword>
<dbReference type="SUPFAM" id="SSF48452">
    <property type="entry name" value="TPR-like"/>
    <property type="match status" value="1"/>
</dbReference>
<sequence length="230" mass="24814">MSGTAWMALALLIGAPTAGGAASPDIDAAQKEAIDTASRAVLDGHPEAALARIEPVIAAYQSTYSGETRKIYCGMSTAQTLAYMALAASEKHDAVAFGPGYCTALYVKGFALVDLKRLPEARAVYERVVALAPMHAHFLTELGQTYRPDRNWPKMLDLCTRAAGLADLAPPDAVASEHGFAWRCMGYALTEQGKLDESEALYRKCLELDPNDAKAKSELSYIADQRRKKT</sequence>
<dbReference type="SMART" id="SM00028">
    <property type="entry name" value="TPR"/>
    <property type="match status" value="2"/>
</dbReference>
<keyword evidence="4" id="KW-1185">Reference proteome</keyword>